<evidence type="ECO:0000256" key="3">
    <source>
        <dbReference type="ARBA" id="ARBA00023274"/>
    </source>
</evidence>
<name>A0A368H142_ANCCA</name>
<evidence type="ECO:0000256" key="5">
    <source>
        <dbReference type="ARBA" id="ARBA00065437"/>
    </source>
</evidence>
<evidence type="ECO:0000256" key="6">
    <source>
        <dbReference type="RuleBase" id="RU000572"/>
    </source>
</evidence>
<dbReference type="Proteomes" id="UP000252519">
    <property type="component" value="Unassembled WGS sequence"/>
</dbReference>
<dbReference type="EMBL" id="JOJR01000024">
    <property type="protein sequence ID" value="RCN50353.1"/>
    <property type="molecule type" value="Genomic_DNA"/>
</dbReference>
<dbReference type="PROSITE" id="PS01104">
    <property type="entry name" value="RIBOSOMAL_L13E"/>
    <property type="match status" value="1"/>
</dbReference>
<proteinExistence type="inferred from homology"/>
<evidence type="ECO:0000313" key="8">
    <source>
        <dbReference type="Proteomes" id="UP000252519"/>
    </source>
</evidence>
<dbReference type="OrthoDB" id="10264538at2759"/>
<dbReference type="STRING" id="29170.A0A368H142"/>
<dbReference type="Gene3D" id="1.20.5.110">
    <property type="match status" value="1"/>
</dbReference>
<evidence type="ECO:0000256" key="1">
    <source>
        <dbReference type="ARBA" id="ARBA00005640"/>
    </source>
</evidence>
<sequence length="252" mass="28860">MALSRLLYSRCKIIVSSHISHCSGLLLVAVISFFCSNLLQISEGNMAPRGNQMLGNAHFRKHWMKRVKTWFNQPGRKLRRRENRQKKALAISPRPVSGLLRSVVRCPTQRYNRKVRLGRGFTLDELKAVGIGKREARTIGIAVDYRRTNKSLEGLKANVERLKEYKSKLILFPKKLSAPRKGDSNPEELKVAAQLHGPILPVSNVIDYEAPRAITEAEKKIEVYRHLRRVRADKKYAGIREKRAREAAEENK</sequence>
<comment type="caution">
    <text evidence="7">The sequence shown here is derived from an EMBL/GenBank/DDBJ whole genome shotgun (WGS) entry which is preliminary data.</text>
</comment>
<dbReference type="PANTHER" id="PTHR11722">
    <property type="entry name" value="60S RIBOSOMAL PROTEIN L13"/>
    <property type="match status" value="1"/>
</dbReference>
<organism evidence="7 8">
    <name type="scientific">Ancylostoma caninum</name>
    <name type="common">Dog hookworm</name>
    <dbReference type="NCBI Taxonomy" id="29170"/>
    <lineage>
        <taxon>Eukaryota</taxon>
        <taxon>Metazoa</taxon>
        <taxon>Ecdysozoa</taxon>
        <taxon>Nematoda</taxon>
        <taxon>Chromadorea</taxon>
        <taxon>Rhabditida</taxon>
        <taxon>Rhabditina</taxon>
        <taxon>Rhabditomorpha</taxon>
        <taxon>Strongyloidea</taxon>
        <taxon>Ancylostomatidae</taxon>
        <taxon>Ancylostomatinae</taxon>
        <taxon>Ancylostoma</taxon>
    </lineage>
</organism>
<evidence type="ECO:0000256" key="4">
    <source>
        <dbReference type="ARBA" id="ARBA00058367"/>
    </source>
</evidence>
<dbReference type="AlphaFoldDB" id="A0A368H142"/>
<evidence type="ECO:0000313" key="7">
    <source>
        <dbReference type="EMBL" id="RCN50353.1"/>
    </source>
</evidence>
<dbReference type="HAMAP" id="MF_00499">
    <property type="entry name" value="Ribosomal_eL13"/>
    <property type="match status" value="1"/>
</dbReference>
<protein>
    <recommendedName>
        <fullName evidence="6">60S ribosomal protein L13</fullName>
    </recommendedName>
</protein>
<accession>A0A368H142</accession>
<reference evidence="7 8" key="1">
    <citation type="submission" date="2014-10" db="EMBL/GenBank/DDBJ databases">
        <title>Draft genome of the hookworm Ancylostoma caninum.</title>
        <authorList>
            <person name="Mitreva M."/>
        </authorList>
    </citation>
    <scope>NUCLEOTIDE SEQUENCE [LARGE SCALE GENOMIC DNA]</scope>
    <source>
        <strain evidence="7 8">Baltimore</strain>
    </source>
</reference>
<dbReference type="GO" id="GO:0022625">
    <property type="term" value="C:cytosolic large ribosomal subunit"/>
    <property type="evidence" value="ECO:0007669"/>
    <property type="project" value="TreeGrafter"/>
</dbReference>
<dbReference type="Pfam" id="PF01294">
    <property type="entry name" value="Ribosomal_L13e"/>
    <property type="match status" value="1"/>
</dbReference>
<keyword evidence="2 6" id="KW-0689">Ribosomal protein</keyword>
<keyword evidence="8" id="KW-1185">Reference proteome</keyword>
<comment type="similarity">
    <text evidence="1 6">Belongs to the eukaryotic ribosomal protein eL13 family.</text>
</comment>
<dbReference type="InterPro" id="IPR001380">
    <property type="entry name" value="Ribosomal_eL13"/>
</dbReference>
<dbReference type="FunFam" id="1.20.5.110:FF:000003">
    <property type="entry name" value="60S ribosomal protein L13"/>
    <property type="match status" value="1"/>
</dbReference>
<dbReference type="InterPro" id="IPR018256">
    <property type="entry name" value="Ribosomal_eL13_CS"/>
</dbReference>
<gene>
    <name evidence="7" type="ORF">ANCCAN_03577</name>
</gene>
<evidence type="ECO:0000256" key="2">
    <source>
        <dbReference type="ARBA" id="ARBA00022980"/>
    </source>
</evidence>
<comment type="function">
    <text evidence="4">Component of the ribosome, a large ribonucleoprotein complex responsible for the synthesis of proteins in the cell. The small ribosomal subunit (SSU) binds messenger RNAs (mRNAs) and translates the encoded message by selecting cognate aminoacyl-transfer RNA (tRNA) molecules. The large subunit (LSU) contains the ribosomal catalytic site termed the peptidyl transferase center (PTC), which catalyzes the formation of peptide bonds, thereby polymerizing the amino acids delivered by tRNAs into a polypeptide chain. The nascent polypeptides leave the ribosome through a tunnel in the LSU and interact with protein factors that function in enzymatic processing, targeting, and the membrane insertion of nascent chains at the exit of the ribosomal tunnel. As part of the LSU, it is probably required for its formation and the maturation of rRNAs.</text>
</comment>
<dbReference type="GO" id="GO:0003723">
    <property type="term" value="F:RNA binding"/>
    <property type="evidence" value="ECO:0007669"/>
    <property type="project" value="TreeGrafter"/>
</dbReference>
<dbReference type="PANTHER" id="PTHR11722:SF0">
    <property type="entry name" value="LARGE RIBOSOMAL SUBUNIT PROTEIN EL13"/>
    <property type="match status" value="1"/>
</dbReference>
<comment type="subunit">
    <text evidence="5">Component of the 60S large ribosomal subunit (LSU).</text>
</comment>
<dbReference type="GO" id="GO:0006412">
    <property type="term" value="P:translation"/>
    <property type="evidence" value="ECO:0007669"/>
    <property type="project" value="InterPro"/>
</dbReference>
<dbReference type="GO" id="GO:0003735">
    <property type="term" value="F:structural constituent of ribosome"/>
    <property type="evidence" value="ECO:0007669"/>
    <property type="project" value="InterPro"/>
</dbReference>
<keyword evidence="3 6" id="KW-0687">Ribonucleoprotein</keyword>